<evidence type="ECO:0000313" key="2">
    <source>
        <dbReference type="EMBL" id="CAL4129623.1"/>
    </source>
</evidence>
<dbReference type="PROSITE" id="PS51257">
    <property type="entry name" value="PROKAR_LIPOPROTEIN"/>
    <property type="match status" value="1"/>
</dbReference>
<keyword evidence="1" id="KW-0732">Signal</keyword>
<comment type="caution">
    <text evidence="2">The sequence shown here is derived from an EMBL/GenBank/DDBJ whole genome shotgun (WGS) entry which is preliminary data.</text>
</comment>
<dbReference type="InterPro" id="IPR005055">
    <property type="entry name" value="A10/PebIII"/>
</dbReference>
<dbReference type="Proteomes" id="UP001497623">
    <property type="component" value="Unassembled WGS sequence"/>
</dbReference>
<dbReference type="EMBL" id="CAXKWB010026141">
    <property type="protein sequence ID" value="CAL4129623.1"/>
    <property type="molecule type" value="Genomic_DNA"/>
</dbReference>
<dbReference type="SUPFAM" id="SSF100910">
    <property type="entry name" value="Chemosensory protein Csp2"/>
    <property type="match status" value="1"/>
</dbReference>
<name>A0AAV2RKD8_MEGNR</name>
<gene>
    <name evidence="2" type="ORF">MNOR_LOCUS26330</name>
</gene>
<evidence type="ECO:0000313" key="3">
    <source>
        <dbReference type="Proteomes" id="UP001497623"/>
    </source>
</evidence>
<sequence>MKGLLAIVLVSLVAGLGCSQQIPEASAAEIQAWFADEQSTELAVGCFIQFTPNCDPRARGLSSLLLDLSRNKFQCSSCSNQSKQNIKFVVNTLQTKYPRQWRKLIGTIGRRR</sequence>
<dbReference type="InterPro" id="IPR036682">
    <property type="entry name" value="OS_D_A10/PebIII_sf"/>
</dbReference>
<keyword evidence="3" id="KW-1185">Reference proteome</keyword>
<accession>A0AAV2RKD8</accession>
<feature type="chain" id="PRO_5043416190" evidence="1">
    <location>
        <begin position="20"/>
        <end position="112"/>
    </location>
</feature>
<proteinExistence type="predicted"/>
<protein>
    <submittedName>
        <fullName evidence="2">Uncharacterized protein</fullName>
    </submittedName>
</protein>
<dbReference type="Gene3D" id="1.10.2080.10">
    <property type="entry name" value="Insect odorant-binding protein A10/Ejaculatory bulb-specific protein 3"/>
    <property type="match status" value="1"/>
</dbReference>
<reference evidence="2 3" key="1">
    <citation type="submission" date="2024-05" db="EMBL/GenBank/DDBJ databases">
        <authorList>
            <person name="Wallberg A."/>
        </authorList>
    </citation>
    <scope>NUCLEOTIDE SEQUENCE [LARGE SCALE GENOMIC DNA]</scope>
</reference>
<dbReference type="AlphaFoldDB" id="A0AAV2RKD8"/>
<feature type="signal peptide" evidence="1">
    <location>
        <begin position="1"/>
        <end position="19"/>
    </location>
</feature>
<dbReference type="Pfam" id="PF03392">
    <property type="entry name" value="OS-D"/>
    <property type="match status" value="1"/>
</dbReference>
<organism evidence="2 3">
    <name type="scientific">Meganyctiphanes norvegica</name>
    <name type="common">Northern krill</name>
    <name type="synonym">Thysanopoda norvegica</name>
    <dbReference type="NCBI Taxonomy" id="48144"/>
    <lineage>
        <taxon>Eukaryota</taxon>
        <taxon>Metazoa</taxon>
        <taxon>Ecdysozoa</taxon>
        <taxon>Arthropoda</taxon>
        <taxon>Crustacea</taxon>
        <taxon>Multicrustacea</taxon>
        <taxon>Malacostraca</taxon>
        <taxon>Eumalacostraca</taxon>
        <taxon>Eucarida</taxon>
        <taxon>Euphausiacea</taxon>
        <taxon>Euphausiidae</taxon>
        <taxon>Meganyctiphanes</taxon>
    </lineage>
</organism>
<evidence type="ECO:0000256" key="1">
    <source>
        <dbReference type="SAM" id="SignalP"/>
    </source>
</evidence>